<gene>
    <name evidence="1" type="ORF">OWV82_019329</name>
</gene>
<dbReference type="EMBL" id="CM051403">
    <property type="protein sequence ID" value="KAJ4709556.1"/>
    <property type="molecule type" value="Genomic_DNA"/>
</dbReference>
<proteinExistence type="predicted"/>
<protein>
    <submittedName>
        <fullName evidence="1">Hydroxycinnamoyl-CoA shikimate/quinate hydroxycinnamoyl transferase</fullName>
    </submittedName>
</protein>
<organism evidence="1 2">
    <name type="scientific">Melia azedarach</name>
    <name type="common">Chinaberry tree</name>
    <dbReference type="NCBI Taxonomy" id="155640"/>
    <lineage>
        <taxon>Eukaryota</taxon>
        <taxon>Viridiplantae</taxon>
        <taxon>Streptophyta</taxon>
        <taxon>Embryophyta</taxon>
        <taxon>Tracheophyta</taxon>
        <taxon>Spermatophyta</taxon>
        <taxon>Magnoliopsida</taxon>
        <taxon>eudicotyledons</taxon>
        <taxon>Gunneridae</taxon>
        <taxon>Pentapetalae</taxon>
        <taxon>rosids</taxon>
        <taxon>malvids</taxon>
        <taxon>Sapindales</taxon>
        <taxon>Meliaceae</taxon>
        <taxon>Melia</taxon>
    </lineage>
</organism>
<keyword evidence="2" id="KW-1185">Reference proteome</keyword>
<sequence length="434" mass="48687">MEIHVKESTIVQPAQETPRHCLWNSNLDLLVPMFHVSTVYFYRRPNDSSNFFDTSVLKEALSNVLVPFYPMAGRMGRDETGRLQIICNAEGVLFIEAETNSIVDDFGDFAPSLKLQQLIPTMDYSLNISSYPLLILQVTRFKCGGICLGVLLHHILADGSSAIHFINAWAGMTRGLPVSIMPFINRTILRDGVPPSPTFHHVEYDQPPSMNPLARSDKLQSSPEPTSTAMIKLSAEQINLLKAKSKKDNVRFSTYEILAAHIWHCVCKARELPDDQASKLYVVTDGRSRLNPPLPPGYFGNVLFTATCTWNSGDVQSKPLIHTVEKIHAALKRMDDDYLKSALAFLDQQHDVTVLRRGTHTFKCPNLNVVSWMRLPFYDADFGWGRPVFVAPASVIFEGTVYISPSPSNDGSLSLAICLQTHHMQLFKNCLFDF</sequence>
<accession>A0ACC1XE17</accession>
<keyword evidence="1" id="KW-0808">Transferase</keyword>
<comment type="caution">
    <text evidence="1">The sequence shown here is derived from an EMBL/GenBank/DDBJ whole genome shotgun (WGS) entry which is preliminary data.</text>
</comment>
<evidence type="ECO:0000313" key="2">
    <source>
        <dbReference type="Proteomes" id="UP001164539"/>
    </source>
</evidence>
<name>A0ACC1XE17_MELAZ</name>
<evidence type="ECO:0000313" key="1">
    <source>
        <dbReference type="EMBL" id="KAJ4709556.1"/>
    </source>
</evidence>
<dbReference type="Proteomes" id="UP001164539">
    <property type="component" value="Chromosome 10"/>
</dbReference>
<reference evidence="1 2" key="1">
    <citation type="journal article" date="2023" name="Science">
        <title>Complex scaffold remodeling in plant triterpene biosynthesis.</title>
        <authorList>
            <person name="De La Pena R."/>
            <person name="Hodgson H."/>
            <person name="Liu J.C."/>
            <person name="Stephenson M.J."/>
            <person name="Martin A.C."/>
            <person name="Owen C."/>
            <person name="Harkess A."/>
            <person name="Leebens-Mack J."/>
            <person name="Jimenez L.E."/>
            <person name="Osbourn A."/>
            <person name="Sattely E.S."/>
        </authorList>
    </citation>
    <scope>NUCLEOTIDE SEQUENCE [LARGE SCALE GENOMIC DNA]</scope>
    <source>
        <strain evidence="2">cv. JPN11</strain>
        <tissue evidence="1">Leaf</tissue>
    </source>
</reference>